<comment type="caution">
    <text evidence="8">The sequence shown here is derived from an EMBL/GenBank/DDBJ whole genome shotgun (WGS) entry which is preliminary data.</text>
</comment>
<accession>A0A3D8QDP1</accession>
<keyword evidence="4 6" id="KW-0472">Membrane</keyword>
<keyword evidence="2 6" id="KW-0812">Transmembrane</keyword>
<sequence length="300" mass="31276">MLLLCAFRLLLLSATASATCYFRNGTAVADTSYQPCQSSGHSMCCATNRVTYLNDCLSDGLCLEVSTGRFFRESCSDATWASPNCLANICADASNGGYTDSDAPLTYCATDNTYCCGYSENSSTCCSSSSRFSVAAIAGSSSVSSTSSRTSLTSTATTSTTTGTLTSSSSTTSSTHTSSTGSASSKSNNSSDGTKVGIGIGVGLGLAGAIAITAIFFFVRRLRKRRAIIGPTTAANDLQQGQTLNGQMFKAELHATAADTNAARYHRLPGNGLADHSQVYEMPVREPLTPELPFQPSRIP</sequence>
<evidence type="ECO:0000256" key="4">
    <source>
        <dbReference type="ARBA" id="ARBA00023136"/>
    </source>
</evidence>
<dbReference type="InterPro" id="IPR051694">
    <property type="entry name" value="Immunoregulatory_rcpt-like"/>
</dbReference>
<evidence type="ECO:0000256" key="5">
    <source>
        <dbReference type="SAM" id="MobiDB-lite"/>
    </source>
</evidence>
<evidence type="ECO:0000256" key="2">
    <source>
        <dbReference type="ARBA" id="ARBA00022692"/>
    </source>
</evidence>
<organism evidence="8 9">
    <name type="scientific">Coleophoma cylindrospora</name>
    <dbReference type="NCBI Taxonomy" id="1849047"/>
    <lineage>
        <taxon>Eukaryota</taxon>
        <taxon>Fungi</taxon>
        <taxon>Dikarya</taxon>
        <taxon>Ascomycota</taxon>
        <taxon>Pezizomycotina</taxon>
        <taxon>Leotiomycetes</taxon>
        <taxon>Helotiales</taxon>
        <taxon>Dermateaceae</taxon>
        <taxon>Coleophoma</taxon>
    </lineage>
</organism>
<evidence type="ECO:0008006" key="10">
    <source>
        <dbReference type="Google" id="ProtNLM"/>
    </source>
</evidence>
<keyword evidence="3 6" id="KW-1133">Transmembrane helix</keyword>
<feature type="transmembrane region" description="Helical" evidence="6">
    <location>
        <begin position="196"/>
        <end position="219"/>
    </location>
</feature>
<dbReference type="OrthoDB" id="5215637at2759"/>
<dbReference type="AlphaFoldDB" id="A0A3D8QDP1"/>
<evidence type="ECO:0000313" key="9">
    <source>
        <dbReference type="Proteomes" id="UP000256645"/>
    </source>
</evidence>
<evidence type="ECO:0000256" key="6">
    <source>
        <dbReference type="SAM" id="Phobius"/>
    </source>
</evidence>
<dbReference type="GO" id="GO:0071944">
    <property type="term" value="C:cell periphery"/>
    <property type="evidence" value="ECO:0007669"/>
    <property type="project" value="UniProtKB-ARBA"/>
</dbReference>
<keyword evidence="9" id="KW-1185">Reference proteome</keyword>
<comment type="subcellular location">
    <subcellularLocation>
        <location evidence="1">Membrane</location>
        <topology evidence="1">Single-pass membrane protein</topology>
    </subcellularLocation>
</comment>
<dbReference type="PANTHER" id="PTHR15549">
    <property type="entry name" value="PAIRED IMMUNOGLOBULIN-LIKE TYPE 2 RECEPTOR"/>
    <property type="match status" value="1"/>
</dbReference>
<feature type="signal peptide" evidence="7">
    <location>
        <begin position="1"/>
        <end position="18"/>
    </location>
</feature>
<dbReference type="Proteomes" id="UP000256645">
    <property type="component" value="Unassembled WGS sequence"/>
</dbReference>
<dbReference type="EMBL" id="PDLM01000016">
    <property type="protein sequence ID" value="RDW59945.1"/>
    <property type="molecule type" value="Genomic_DNA"/>
</dbReference>
<proteinExistence type="predicted"/>
<evidence type="ECO:0000313" key="8">
    <source>
        <dbReference type="EMBL" id="RDW59945.1"/>
    </source>
</evidence>
<name>A0A3D8QDP1_9HELO</name>
<evidence type="ECO:0000256" key="3">
    <source>
        <dbReference type="ARBA" id="ARBA00022989"/>
    </source>
</evidence>
<dbReference type="GO" id="GO:0016020">
    <property type="term" value="C:membrane"/>
    <property type="evidence" value="ECO:0007669"/>
    <property type="project" value="UniProtKB-SubCell"/>
</dbReference>
<dbReference type="STRING" id="1849047.A0A3D8QDP1"/>
<keyword evidence="7" id="KW-0732">Signal</keyword>
<reference evidence="8 9" key="1">
    <citation type="journal article" date="2018" name="IMA Fungus">
        <title>IMA Genome-F 9: Draft genome sequence of Annulohypoxylon stygium, Aspergillus mulundensis, Berkeleyomyces basicola (syn. Thielaviopsis basicola), Ceratocystis smalleyi, two Cercospora beticola strains, Coleophoma cylindrospora, Fusarium fracticaudum, Phialophora cf. hyalina, and Morchella septimelata.</title>
        <authorList>
            <person name="Wingfield B.D."/>
            <person name="Bills G.F."/>
            <person name="Dong Y."/>
            <person name="Huang W."/>
            <person name="Nel W.J."/>
            <person name="Swalarsk-Parry B.S."/>
            <person name="Vaghefi N."/>
            <person name="Wilken P.M."/>
            <person name="An Z."/>
            <person name="de Beer Z.W."/>
            <person name="De Vos L."/>
            <person name="Chen L."/>
            <person name="Duong T.A."/>
            <person name="Gao Y."/>
            <person name="Hammerbacher A."/>
            <person name="Kikkert J.R."/>
            <person name="Li Y."/>
            <person name="Li H."/>
            <person name="Li K."/>
            <person name="Li Q."/>
            <person name="Liu X."/>
            <person name="Ma X."/>
            <person name="Naidoo K."/>
            <person name="Pethybridge S.J."/>
            <person name="Sun J."/>
            <person name="Steenkamp E.T."/>
            <person name="van der Nest M.A."/>
            <person name="van Wyk S."/>
            <person name="Wingfield M.J."/>
            <person name="Xiong C."/>
            <person name="Yue Q."/>
            <person name="Zhang X."/>
        </authorList>
    </citation>
    <scope>NUCLEOTIDE SEQUENCE [LARGE SCALE GENOMIC DNA]</scope>
    <source>
        <strain evidence="8 9">BP6252</strain>
    </source>
</reference>
<protein>
    <recommendedName>
        <fullName evidence="10">Mid2 domain-containing protein</fullName>
    </recommendedName>
</protein>
<gene>
    <name evidence="8" type="ORF">BP6252_13032</name>
</gene>
<feature type="region of interest" description="Disordered" evidence="5">
    <location>
        <begin position="144"/>
        <end position="192"/>
    </location>
</feature>
<evidence type="ECO:0000256" key="7">
    <source>
        <dbReference type="SAM" id="SignalP"/>
    </source>
</evidence>
<evidence type="ECO:0000256" key="1">
    <source>
        <dbReference type="ARBA" id="ARBA00004167"/>
    </source>
</evidence>
<feature type="chain" id="PRO_5017622717" description="Mid2 domain-containing protein" evidence="7">
    <location>
        <begin position="19"/>
        <end position="300"/>
    </location>
</feature>